<dbReference type="AlphaFoldDB" id="A0A091C7G4"/>
<evidence type="ECO:0000313" key="3">
    <source>
        <dbReference type="Proteomes" id="UP000029380"/>
    </source>
</evidence>
<name>A0A091C7G4_9ENTE</name>
<dbReference type="Pfam" id="PF09515">
    <property type="entry name" value="Thia_YuaJ"/>
    <property type="match status" value="1"/>
</dbReference>
<dbReference type="Gene3D" id="1.10.1760.20">
    <property type="match status" value="1"/>
</dbReference>
<feature type="transmembrane region" description="Helical" evidence="1">
    <location>
        <begin position="12"/>
        <end position="36"/>
    </location>
</feature>
<dbReference type="GO" id="GO:0005886">
    <property type="term" value="C:plasma membrane"/>
    <property type="evidence" value="ECO:0007669"/>
    <property type="project" value="InterPro"/>
</dbReference>
<sequence>MIEKTDGQARVAIVSACLVGTFARFFWHFVAGYIFLGTVCNVGTFPGDLFISN</sequence>
<organism evidence="2 3">
    <name type="scientific">Tetragenococcus muriaticus PMC-11-5</name>
    <dbReference type="NCBI Taxonomy" id="1302649"/>
    <lineage>
        <taxon>Bacteria</taxon>
        <taxon>Bacillati</taxon>
        <taxon>Bacillota</taxon>
        <taxon>Bacilli</taxon>
        <taxon>Lactobacillales</taxon>
        <taxon>Enterococcaceae</taxon>
        <taxon>Tetragenococcus</taxon>
    </lineage>
</organism>
<keyword evidence="1" id="KW-1133">Transmembrane helix</keyword>
<dbReference type="InterPro" id="IPR012651">
    <property type="entry name" value="Thia_Transptr_ThiT"/>
</dbReference>
<proteinExistence type="predicted"/>
<gene>
    <name evidence="2" type="ORF">TMUPMC115_0048</name>
</gene>
<evidence type="ECO:0000313" key="2">
    <source>
        <dbReference type="EMBL" id="KFN93776.1"/>
    </source>
</evidence>
<evidence type="ECO:0000256" key="1">
    <source>
        <dbReference type="SAM" id="Phobius"/>
    </source>
</evidence>
<comment type="caution">
    <text evidence="2">The sequence shown here is derived from an EMBL/GenBank/DDBJ whole genome shotgun (WGS) entry which is preliminary data.</text>
</comment>
<dbReference type="GO" id="GO:0015234">
    <property type="term" value="F:thiamine transmembrane transporter activity"/>
    <property type="evidence" value="ECO:0007669"/>
    <property type="project" value="InterPro"/>
</dbReference>
<dbReference type="PATRIC" id="fig|1302649.3.peg.48"/>
<keyword evidence="1" id="KW-0472">Membrane</keyword>
<keyword evidence="1" id="KW-0812">Transmembrane</keyword>
<accession>A0A091C7G4</accession>
<reference evidence="2 3" key="1">
    <citation type="submission" date="2014-08" db="EMBL/GenBank/DDBJ databases">
        <title>Genome sequence of Tetragenococcus muriaticus.</title>
        <authorList>
            <person name="Chuea-nongthon C."/>
            <person name="Rodtong S."/>
            <person name="Yongsawatdigul J."/>
            <person name="Steele J.L."/>
            <person name="Liu X.-y."/>
            <person name="Speers J."/>
            <person name="Glasner J.D."/>
            <person name="Neeno-Eckwall E.C."/>
        </authorList>
    </citation>
    <scope>NUCLEOTIDE SEQUENCE [LARGE SCALE GENOMIC DNA]</scope>
    <source>
        <strain evidence="2 3">PMC-11-5</strain>
    </source>
</reference>
<dbReference type="EMBL" id="JPVU01000008">
    <property type="protein sequence ID" value="KFN93776.1"/>
    <property type="molecule type" value="Genomic_DNA"/>
</dbReference>
<protein>
    <submittedName>
        <fullName evidence="2">Uncharacterized protein</fullName>
    </submittedName>
</protein>
<dbReference type="Proteomes" id="UP000029380">
    <property type="component" value="Unassembled WGS sequence"/>
</dbReference>